<keyword evidence="10" id="KW-0325">Glycoprotein</keyword>
<comment type="caution">
    <text evidence="12">The sequence shown here is derived from an EMBL/GenBank/DDBJ whole genome shotgun (WGS) entry which is preliminary data.</text>
</comment>
<dbReference type="AlphaFoldDB" id="A0AAI8VSQ5"/>
<protein>
    <recommendedName>
        <fullName evidence="4 11">Protein PBN1</fullName>
    </recommendedName>
</protein>
<evidence type="ECO:0000256" key="8">
    <source>
        <dbReference type="ARBA" id="ARBA00022989"/>
    </source>
</evidence>
<evidence type="ECO:0000256" key="5">
    <source>
        <dbReference type="ARBA" id="ARBA00022502"/>
    </source>
</evidence>
<organism evidence="12 13">
    <name type="scientific">Anthostomella pinea</name>
    <dbReference type="NCBI Taxonomy" id="933095"/>
    <lineage>
        <taxon>Eukaryota</taxon>
        <taxon>Fungi</taxon>
        <taxon>Dikarya</taxon>
        <taxon>Ascomycota</taxon>
        <taxon>Pezizomycotina</taxon>
        <taxon>Sordariomycetes</taxon>
        <taxon>Xylariomycetidae</taxon>
        <taxon>Xylariales</taxon>
        <taxon>Xylariaceae</taxon>
        <taxon>Anthostomella</taxon>
    </lineage>
</organism>
<evidence type="ECO:0000256" key="7">
    <source>
        <dbReference type="ARBA" id="ARBA00022824"/>
    </source>
</evidence>
<name>A0AAI8VSQ5_9PEZI</name>
<reference evidence="12" key="1">
    <citation type="submission" date="2023-10" db="EMBL/GenBank/DDBJ databases">
        <authorList>
            <person name="Hackl T."/>
        </authorList>
    </citation>
    <scope>NUCLEOTIDE SEQUENCE</scope>
</reference>
<keyword evidence="9 11" id="KW-0472">Membrane</keyword>
<evidence type="ECO:0000256" key="3">
    <source>
        <dbReference type="ARBA" id="ARBA00010345"/>
    </source>
</evidence>
<evidence type="ECO:0000256" key="2">
    <source>
        <dbReference type="ARBA" id="ARBA00004687"/>
    </source>
</evidence>
<dbReference type="PANTHER" id="PTHR28533:SF1">
    <property type="entry name" value="PROTEIN PBN1"/>
    <property type="match status" value="1"/>
</dbReference>
<evidence type="ECO:0000313" key="12">
    <source>
        <dbReference type="EMBL" id="CAJ2509943.1"/>
    </source>
</evidence>
<comment type="function">
    <text evidence="11">Required for proper folding and/or the stability of a subset of proteins in the endoplasmic reticulum. Component of glycosylphosphatidylinositol-mannosyltransferase 1 which transfers the first of the 4 mannoses in the GPI-anchor precursors during GPI-anchor biosynthesis. Probably acts by stabilizing the mannosyltransferase GPI14.</text>
</comment>
<sequence>MRQRITFFHRNEHGIEPTSLEVGDRSISGPDLVVAREHRVTLAVEELPAELQELLRSSNELYIRWSTPRALESLGPWTSRLPPGLHAFYTPQKGEVLESLRLCTQLRTVFGDIDCSSPAESFTTLPNDRFSHSTAYQYFHTLKSLSNFTTYVEQYACVPKEKCKERVEELANAVSLDLSYDAISHVVKITAVWPEAHQTLSINSHPDHRTEVGILTPDTPPHLEPHELGVTGLLTVLGEDTKPSPVLFSFPARHKDTESSFSSTFLKPWGLHPTMQLHIDSSKPPSDDVRCSLHAYLTLPRFIFADKYQLNDELFLSSKNLTALRYMTQPVDLEAPDYAMKLWGSSVLLELQPPAGQDAEPWTAEIPLHLRYMSPAAGGYTNIDVPSPAVFWACTAEDGTQFPNSPFDRVNLGYDGLFGPRTSFWHVKPAPEGDGSLMHQIRVPVLDLDMSKWISTGTSAVVLLGFAFVVFKLLSVYLKTGYGSQKSAKETQKKKQ</sequence>
<comment type="pathway">
    <text evidence="2 11">Glycolipid biosynthesis; glycosylphosphatidylinositol-anchor biosynthesis.</text>
</comment>
<accession>A0AAI8VSQ5</accession>
<comment type="similarity">
    <text evidence="3 11">Belongs to the PIGX family.</text>
</comment>
<evidence type="ECO:0000256" key="9">
    <source>
        <dbReference type="ARBA" id="ARBA00023136"/>
    </source>
</evidence>
<dbReference type="GO" id="GO:0005789">
    <property type="term" value="C:endoplasmic reticulum membrane"/>
    <property type="evidence" value="ECO:0007669"/>
    <property type="project" value="UniProtKB-SubCell"/>
</dbReference>
<dbReference type="GO" id="GO:0000030">
    <property type="term" value="F:mannosyltransferase activity"/>
    <property type="evidence" value="ECO:0007669"/>
    <property type="project" value="TreeGrafter"/>
</dbReference>
<keyword evidence="6 11" id="KW-0812">Transmembrane</keyword>
<dbReference type="Pfam" id="PF08320">
    <property type="entry name" value="PIG-X"/>
    <property type="match status" value="1"/>
</dbReference>
<keyword evidence="13" id="KW-1185">Reference proteome</keyword>
<dbReference type="GO" id="GO:0006506">
    <property type="term" value="P:GPI anchor biosynthetic process"/>
    <property type="evidence" value="ECO:0007669"/>
    <property type="project" value="UniProtKB-KW"/>
</dbReference>
<keyword evidence="7 11" id="KW-0256">Endoplasmic reticulum</keyword>
<dbReference type="InterPro" id="IPR013233">
    <property type="entry name" value="PIG-X/PBN1"/>
</dbReference>
<comment type="subcellular location">
    <subcellularLocation>
        <location evidence="11">Endoplasmic reticulum membrane</location>
        <topology evidence="11">Single-pass membrane protein</topology>
    </subcellularLocation>
    <subcellularLocation>
        <location evidence="1">Endoplasmic reticulum membrane</location>
        <topology evidence="1">Single-pass type III membrane protein</topology>
    </subcellularLocation>
</comment>
<dbReference type="Proteomes" id="UP001295740">
    <property type="component" value="Unassembled WGS sequence"/>
</dbReference>
<evidence type="ECO:0000256" key="10">
    <source>
        <dbReference type="ARBA" id="ARBA00023180"/>
    </source>
</evidence>
<proteinExistence type="inferred from homology"/>
<keyword evidence="8 11" id="KW-1133">Transmembrane helix</keyword>
<dbReference type="PANTHER" id="PTHR28533">
    <property type="entry name" value="PROTEIN PBN1"/>
    <property type="match status" value="1"/>
</dbReference>
<dbReference type="EMBL" id="CAUWAG010000013">
    <property type="protein sequence ID" value="CAJ2509943.1"/>
    <property type="molecule type" value="Genomic_DNA"/>
</dbReference>
<evidence type="ECO:0000256" key="11">
    <source>
        <dbReference type="RuleBase" id="RU366056"/>
    </source>
</evidence>
<dbReference type="InterPro" id="IPR042322">
    <property type="entry name" value="Pbn1"/>
</dbReference>
<feature type="transmembrane region" description="Helical" evidence="11">
    <location>
        <begin position="453"/>
        <end position="478"/>
    </location>
</feature>
<dbReference type="SMART" id="SM00780">
    <property type="entry name" value="PIG-X"/>
    <property type="match status" value="1"/>
</dbReference>
<evidence type="ECO:0000256" key="6">
    <source>
        <dbReference type="ARBA" id="ARBA00022692"/>
    </source>
</evidence>
<evidence type="ECO:0000256" key="1">
    <source>
        <dbReference type="ARBA" id="ARBA00004643"/>
    </source>
</evidence>
<evidence type="ECO:0000256" key="4">
    <source>
        <dbReference type="ARBA" id="ARBA00020410"/>
    </source>
</evidence>
<dbReference type="GO" id="GO:1990529">
    <property type="term" value="C:glycosylphosphatidylinositol-mannosyltransferase I complex"/>
    <property type="evidence" value="ECO:0007669"/>
    <property type="project" value="TreeGrafter"/>
</dbReference>
<keyword evidence="5 11" id="KW-0337">GPI-anchor biosynthesis</keyword>
<evidence type="ECO:0000313" key="13">
    <source>
        <dbReference type="Proteomes" id="UP001295740"/>
    </source>
</evidence>
<gene>
    <name evidence="12" type="ORF">KHLLAP_LOCUS10411</name>
</gene>